<protein>
    <submittedName>
        <fullName evidence="2">Transthyretin-like family-containing protein</fullName>
    </submittedName>
</protein>
<reference evidence="2" key="1">
    <citation type="submission" date="2016-11" db="UniProtKB">
        <authorList>
            <consortium name="WormBaseParasite"/>
        </authorList>
    </citation>
    <scope>IDENTIFICATION</scope>
    <source>
        <strain evidence="2">KR3021</strain>
    </source>
</reference>
<dbReference type="WBParaSite" id="RSKR_0000417400.1">
    <property type="protein sequence ID" value="RSKR_0000417400.1"/>
    <property type="gene ID" value="RSKR_0000417400"/>
</dbReference>
<sequence length="135" mass="15545">MRLLYITALFITFFTTDALFGKKSFAFNLTETILCKGIPMSNLTMQMYEYDMIPPDDLLNTTATNEKGNYHITATHKEYFKINPYFLFRSTCGQKLGNCTVISKILINTKYANAGSSLVDDIDLYRYIDYQECGY</sequence>
<proteinExistence type="predicted"/>
<evidence type="ECO:0000313" key="2">
    <source>
        <dbReference type="WBParaSite" id="RSKR_0000417400.1"/>
    </source>
</evidence>
<organism evidence="1 2">
    <name type="scientific">Rhabditophanes sp. KR3021</name>
    <dbReference type="NCBI Taxonomy" id="114890"/>
    <lineage>
        <taxon>Eukaryota</taxon>
        <taxon>Metazoa</taxon>
        <taxon>Ecdysozoa</taxon>
        <taxon>Nematoda</taxon>
        <taxon>Chromadorea</taxon>
        <taxon>Rhabditida</taxon>
        <taxon>Tylenchina</taxon>
        <taxon>Panagrolaimomorpha</taxon>
        <taxon>Strongyloidoidea</taxon>
        <taxon>Alloionematidae</taxon>
        <taxon>Rhabditophanes</taxon>
    </lineage>
</organism>
<accession>A0AC35TSS9</accession>
<dbReference type="Proteomes" id="UP000095286">
    <property type="component" value="Unplaced"/>
</dbReference>
<name>A0AC35TSS9_9BILA</name>
<evidence type="ECO:0000313" key="1">
    <source>
        <dbReference type="Proteomes" id="UP000095286"/>
    </source>
</evidence>